<accession>A0A3N6QDX0</accession>
<name>A0A3N6QDX0_BRACR</name>
<dbReference type="AlphaFoldDB" id="A0A3N6QDX0"/>
<gene>
    <name evidence="1" type="ORF">F2Q68_00012019</name>
</gene>
<comment type="caution">
    <text evidence="1">The sequence shown here is derived from an EMBL/GenBank/DDBJ whole genome shotgun (WGS) entry which is preliminary data.</text>
</comment>
<dbReference type="Proteomes" id="UP000712281">
    <property type="component" value="Unassembled WGS sequence"/>
</dbReference>
<organism evidence="1 2">
    <name type="scientific">Brassica cretica</name>
    <name type="common">Mustard</name>
    <dbReference type="NCBI Taxonomy" id="69181"/>
    <lineage>
        <taxon>Eukaryota</taxon>
        <taxon>Viridiplantae</taxon>
        <taxon>Streptophyta</taxon>
        <taxon>Embryophyta</taxon>
        <taxon>Tracheophyta</taxon>
        <taxon>Spermatophyta</taxon>
        <taxon>Magnoliopsida</taxon>
        <taxon>eudicotyledons</taxon>
        <taxon>Gunneridae</taxon>
        <taxon>Pentapetalae</taxon>
        <taxon>rosids</taxon>
        <taxon>malvids</taxon>
        <taxon>Brassicales</taxon>
        <taxon>Brassicaceae</taxon>
        <taxon>Brassiceae</taxon>
        <taxon>Brassica</taxon>
    </lineage>
</organism>
<proteinExistence type="predicted"/>
<dbReference type="EMBL" id="QGKW02000717">
    <property type="protein sequence ID" value="KAF2600514.1"/>
    <property type="molecule type" value="Genomic_DNA"/>
</dbReference>
<reference evidence="1" key="1">
    <citation type="submission" date="2019-12" db="EMBL/GenBank/DDBJ databases">
        <title>Genome sequencing and annotation of Brassica cretica.</title>
        <authorList>
            <person name="Studholme D.J."/>
            <person name="Sarris P.F."/>
        </authorList>
    </citation>
    <scope>NUCLEOTIDE SEQUENCE</scope>
    <source>
        <strain evidence="1">PFS-001/15</strain>
        <tissue evidence="1">Leaf</tissue>
    </source>
</reference>
<evidence type="ECO:0000313" key="1">
    <source>
        <dbReference type="EMBL" id="KAF2600514.1"/>
    </source>
</evidence>
<evidence type="ECO:0000313" key="2">
    <source>
        <dbReference type="Proteomes" id="UP000712281"/>
    </source>
</evidence>
<sequence>MLHQILALKTRSPRQPHSKLLHQNEGLSPVQLLLVLTTSLSTAPSTSRLLSQSFPSSPPMESSAVVTYGYLQPPEPPDPDLDRVFPMDPPVTPIPFDPPHVLLGSAFLCQLSPSSSAPLQQKESEALMPWDLCSDVDLKSTPPPLLLLPLAEVSLIRTLTTTERYSFLRYSLVAKLINFASGEEHDLLKSSLTELPIYHQETCVVVLFVASVLVVIADCKHISLHCSSFQSFEDWALKFEILAVNCFLNAAFITLAQSFGVYLFTAMCNSQSKPFLTWKPWVKFSSPQYEEVTLCSTTLLPHCEAVTWNCVFMAMDSIVSDWSTWLWWSYSQLLGSSKRCCVASEFVVGCPPIGYVCSVIGSWIEASDPIAHLVEYVSALS</sequence>
<protein>
    <submittedName>
        <fullName evidence="1">Uncharacterized protein</fullName>
    </submittedName>
</protein>